<dbReference type="KEGG" id="scm:SCHCO_02530601"/>
<feature type="region of interest" description="Disordered" evidence="1">
    <location>
        <begin position="155"/>
        <end position="212"/>
    </location>
</feature>
<sequence>MAFAPRPGCPLCSIVAAGTSNKDVVWRDGTFTAYRETAYPVSSTGHIVFAFNLHVPSIYMLSSSDLPLLVNLRNIANRLLKDLAPGNTQPFRIGFITPPFKDTKIPVTDHLHAHAYVEPADQLGWWRGVAFSSIAWYAIDDLIAEIRESVSNNRVKSGYQDRRHAPIDKVPSAGARQGTADGKDTTPPPVVLPETDIESATPSAPSPSASSP</sequence>
<dbReference type="InterPro" id="IPR036265">
    <property type="entry name" value="HIT-like_sf"/>
</dbReference>
<dbReference type="Proteomes" id="UP000007431">
    <property type="component" value="Unassembled WGS sequence"/>
</dbReference>
<organism evidence="3">
    <name type="scientific">Schizophyllum commune (strain H4-8 / FGSC 9210)</name>
    <name type="common">Split gill fungus</name>
    <dbReference type="NCBI Taxonomy" id="578458"/>
    <lineage>
        <taxon>Eukaryota</taxon>
        <taxon>Fungi</taxon>
        <taxon>Dikarya</taxon>
        <taxon>Basidiomycota</taxon>
        <taxon>Agaricomycotina</taxon>
        <taxon>Agaricomycetes</taxon>
        <taxon>Agaricomycetidae</taxon>
        <taxon>Agaricales</taxon>
        <taxon>Schizophyllaceae</taxon>
        <taxon>Schizophyllum</taxon>
    </lineage>
</organism>
<feature type="compositionally biased region" description="Low complexity" evidence="1">
    <location>
        <begin position="199"/>
        <end position="212"/>
    </location>
</feature>
<evidence type="ECO:0008006" key="4">
    <source>
        <dbReference type="Google" id="ProtNLM"/>
    </source>
</evidence>
<dbReference type="OMA" id="YGPLAWY"/>
<dbReference type="Gene3D" id="3.30.428.10">
    <property type="entry name" value="HIT-like"/>
    <property type="match status" value="1"/>
</dbReference>
<reference evidence="2 3" key="1">
    <citation type="journal article" date="2010" name="Nat. Biotechnol.">
        <title>Genome sequence of the model mushroom Schizophyllum commune.</title>
        <authorList>
            <person name="Ohm R.A."/>
            <person name="de Jong J.F."/>
            <person name="Lugones L.G."/>
            <person name="Aerts A."/>
            <person name="Kothe E."/>
            <person name="Stajich J.E."/>
            <person name="de Vries R.P."/>
            <person name="Record E."/>
            <person name="Levasseur A."/>
            <person name="Baker S.E."/>
            <person name="Bartholomew K.A."/>
            <person name="Coutinho P.M."/>
            <person name="Erdmann S."/>
            <person name="Fowler T.J."/>
            <person name="Gathman A.C."/>
            <person name="Lombard V."/>
            <person name="Henrissat B."/>
            <person name="Knabe N."/>
            <person name="Kuees U."/>
            <person name="Lilly W.W."/>
            <person name="Lindquist E."/>
            <person name="Lucas S."/>
            <person name="Magnuson J.K."/>
            <person name="Piumi F."/>
            <person name="Raudaskoski M."/>
            <person name="Salamov A."/>
            <person name="Schmutz J."/>
            <person name="Schwarze F.W.M.R."/>
            <person name="vanKuyk P.A."/>
            <person name="Horton J.S."/>
            <person name="Grigoriev I.V."/>
            <person name="Woesten H.A.B."/>
        </authorList>
    </citation>
    <scope>NUCLEOTIDE SEQUENCE [LARGE SCALE GENOMIC DNA]</scope>
    <source>
        <strain evidence="3">H4-8 / FGSC 9210</strain>
    </source>
</reference>
<evidence type="ECO:0000313" key="3">
    <source>
        <dbReference type="Proteomes" id="UP000007431"/>
    </source>
</evidence>
<dbReference type="SUPFAM" id="SSF54197">
    <property type="entry name" value="HIT-like"/>
    <property type="match status" value="1"/>
</dbReference>
<protein>
    <recommendedName>
        <fullName evidence="4">HIT domain-containing protein</fullName>
    </recommendedName>
</protein>
<dbReference type="HOGENOM" id="CLU_069444_0_0_1"/>
<dbReference type="AlphaFoldDB" id="D8PNA4"/>
<dbReference type="GeneID" id="9589731"/>
<dbReference type="EMBL" id="GL377302">
    <property type="protein sequence ID" value="EFJ02234.1"/>
    <property type="molecule type" value="Genomic_DNA"/>
</dbReference>
<evidence type="ECO:0000313" key="2">
    <source>
        <dbReference type="EMBL" id="EFJ02234.1"/>
    </source>
</evidence>
<gene>
    <name evidence="2" type="ORF">SCHCODRAFT_80670</name>
</gene>
<dbReference type="eggNOG" id="ENOG502S56T">
    <property type="taxonomic scope" value="Eukaryota"/>
</dbReference>
<proteinExistence type="predicted"/>
<keyword evidence="3" id="KW-1185">Reference proteome</keyword>
<dbReference type="Pfam" id="PF11969">
    <property type="entry name" value="DcpS_C"/>
    <property type="match status" value="1"/>
</dbReference>
<evidence type="ECO:0000256" key="1">
    <source>
        <dbReference type="SAM" id="MobiDB-lite"/>
    </source>
</evidence>
<accession>D8PNA4</accession>
<dbReference type="InParanoid" id="D8PNA4"/>
<name>D8PNA4_SCHCM</name>
<dbReference type="OrthoDB" id="3361363at2759"/>
<dbReference type="VEuPathDB" id="FungiDB:SCHCODRAFT_02530601"/>